<dbReference type="Proteomes" id="UP000077154">
    <property type="component" value="Unassembled WGS sequence"/>
</dbReference>
<dbReference type="RefSeq" id="XP_024323963.1">
    <property type="nucleotide sequence ID" value="XM_024468540.1"/>
</dbReference>
<accession>A0A177A979</accession>
<reference evidence="2" key="1">
    <citation type="submission" date="2016-03" db="EMBL/GenBank/DDBJ databases">
        <title>Updated assembly of Pseudogymnoascus destructans, the fungus causing white-nose syndrome of bats.</title>
        <authorList>
            <person name="Palmer J.M."/>
            <person name="Drees K.P."/>
            <person name="Foster J.T."/>
            <person name="Lindner D.L."/>
        </authorList>
    </citation>
    <scope>NUCLEOTIDE SEQUENCE [LARGE SCALE GENOMIC DNA]</scope>
    <source>
        <strain evidence="2">20631-21</strain>
    </source>
</reference>
<dbReference type="GeneID" id="36287982"/>
<protein>
    <submittedName>
        <fullName evidence="2">Uncharacterized protein</fullName>
    </submittedName>
</protein>
<dbReference type="EMBL" id="KV441396">
    <property type="protein sequence ID" value="OAF58679.1"/>
    <property type="molecule type" value="Genomic_DNA"/>
</dbReference>
<dbReference type="OrthoDB" id="3442900at2759"/>
<evidence type="ECO:0000256" key="1">
    <source>
        <dbReference type="SAM" id="MobiDB-lite"/>
    </source>
</evidence>
<name>A0A177A979_9PEZI</name>
<sequence length="284" mass="30275">MVAECRYCARATTPQKFIVLSGCYGATDSTQDSKASFYNNTAYEPTSRIQKQNKPDDRVGDDCAPTRNLFAKMPVLLPPGALPAAYRVLCMRCVRRIGTPDDAPMEHECVWSEKSSKCAYCVKQKAPCVPILWFLEEEYAAIVAAEAATPPVPATTLKTYKEVARVADLSSAAMPALRSPFEGAQYIQGLATLAAIKDLTAAVEGLKEDTGKLLAGQARAVSLLGTVDKTTDKVGKEVSFVATAVAKVEKAVGKLAGAVAVAPRNGGKRKRGEEEEGNGENPIG</sequence>
<gene>
    <name evidence="2" type="ORF">VC83_04914</name>
</gene>
<evidence type="ECO:0000313" key="2">
    <source>
        <dbReference type="EMBL" id="OAF58679.1"/>
    </source>
</evidence>
<feature type="region of interest" description="Disordered" evidence="1">
    <location>
        <begin position="263"/>
        <end position="284"/>
    </location>
</feature>
<organism evidence="2">
    <name type="scientific">Pseudogymnoascus destructans</name>
    <dbReference type="NCBI Taxonomy" id="655981"/>
    <lineage>
        <taxon>Eukaryota</taxon>
        <taxon>Fungi</taxon>
        <taxon>Dikarya</taxon>
        <taxon>Ascomycota</taxon>
        <taxon>Pezizomycotina</taxon>
        <taxon>Leotiomycetes</taxon>
        <taxon>Thelebolales</taxon>
        <taxon>Thelebolaceae</taxon>
        <taxon>Pseudogymnoascus</taxon>
    </lineage>
</organism>
<proteinExistence type="predicted"/>
<dbReference type="VEuPathDB" id="FungiDB:GMDG_08692"/>
<dbReference type="AlphaFoldDB" id="A0A177A979"/>